<evidence type="ECO:0000313" key="2">
    <source>
        <dbReference type="EMBL" id="CCH41453.1"/>
    </source>
</evidence>
<dbReference type="GO" id="GO:0017176">
    <property type="term" value="F:phosphatidylinositol N-acetylglucosaminyltransferase activity"/>
    <property type="evidence" value="ECO:0007669"/>
    <property type="project" value="UniProtKB-EC"/>
</dbReference>
<protein>
    <submittedName>
        <fullName evidence="2">Phosphatidylinositol N-acetylglucosaminyltransferase subunit GPI1</fullName>
        <ecNumber evidence="2">2.4.1.198</ecNumber>
    </submittedName>
</protein>
<dbReference type="GO" id="GO:0006506">
    <property type="term" value="P:GPI anchor biosynthetic process"/>
    <property type="evidence" value="ECO:0007669"/>
    <property type="project" value="InterPro"/>
</dbReference>
<dbReference type="HOGENOM" id="CLU_007914_2_1_1"/>
<dbReference type="InterPro" id="IPR007720">
    <property type="entry name" value="PigQ/GPI1"/>
</dbReference>
<feature type="transmembrane region" description="Helical" evidence="1">
    <location>
        <begin position="214"/>
        <end position="237"/>
    </location>
</feature>
<sequence>MHIQVFWPSDLIQTEEYIGVNTVVIGHNIEEQILVVVATLHYNQDKELIDRNILDENRNIQKFNDHLEVVGVIGEASWWNGTTIEIHNGQLYMDSSRIVVYDPPNPTMMQFFSVKPISVSLPEHEISLTSKDSQVDHIKDHVAKRSYSTQEKHFQDAIRCLNSCWRDRRELLETVPKMQSNWENMKSWNNTFQKVYELIFVILNSFRNIPLKNYIRFISLHIIIFTRSIFMIIIRLLNGRFSPDLPSLVELSATAQQIDLRLQQFCYAPIQYIRTKRKIDWSIASLRHLQSPVENSLPIEQYPEYIRFYNTLWLVINDVTFGITIGALLLEHQRTIVESIDKILIWKILYSDLKKISMWLMNSPGGIKLNTELSIFFSELFTWMVEFWKLTLINTLQPNLLLILKIAAFSSTFGATFPIAIFADFLSVITFHIYCFYFASARIFNWQLGILNSLFNLFLGRKRNVLRNRIDSNDYDLDQLLLGTLLFTVVSFLLPTVFAFYMTFTITSLLITVIISSLELTMSCLNHFPIFVMLLRIKDHKRTPGGIVFKNYKGYLKIESKPLRIGRMFEPFKNVISKLNSLYLSPKTIQTILSGHPISVKRNKFYKMLYSALPAEPIENSEVWKAIS</sequence>
<keyword evidence="2" id="KW-0808">Transferase</keyword>
<keyword evidence="3" id="KW-1185">Reference proteome</keyword>
<feature type="transmembrane region" description="Helical" evidence="1">
    <location>
        <begin position="443"/>
        <end position="459"/>
    </location>
</feature>
<evidence type="ECO:0000256" key="1">
    <source>
        <dbReference type="SAM" id="Phobius"/>
    </source>
</evidence>
<dbReference type="EC" id="2.4.1.198" evidence="2"/>
<keyword evidence="2" id="KW-0328">Glycosyltransferase</keyword>
<dbReference type="eggNOG" id="KOG1183">
    <property type="taxonomic scope" value="Eukaryota"/>
</dbReference>
<dbReference type="GO" id="GO:0005783">
    <property type="term" value="C:endoplasmic reticulum"/>
    <property type="evidence" value="ECO:0007669"/>
    <property type="project" value="TreeGrafter"/>
</dbReference>
<gene>
    <name evidence="2" type="ORF">BN7_994</name>
</gene>
<feature type="transmembrane region" description="Helical" evidence="1">
    <location>
        <begin position="312"/>
        <end position="330"/>
    </location>
</feature>
<dbReference type="Pfam" id="PF05024">
    <property type="entry name" value="Gpi1"/>
    <property type="match status" value="1"/>
</dbReference>
<dbReference type="STRING" id="1206466.K0KJZ9"/>
<keyword evidence="1" id="KW-0812">Transmembrane</keyword>
<evidence type="ECO:0000313" key="3">
    <source>
        <dbReference type="Proteomes" id="UP000009328"/>
    </source>
</evidence>
<feature type="transmembrane region" description="Helical" evidence="1">
    <location>
        <begin position="480"/>
        <end position="503"/>
    </location>
</feature>
<dbReference type="EMBL" id="CAIF01000020">
    <property type="protein sequence ID" value="CCH41453.1"/>
    <property type="molecule type" value="Genomic_DNA"/>
</dbReference>
<keyword evidence="1" id="KW-1133">Transmembrane helix</keyword>
<accession>K0KJZ9</accession>
<dbReference type="Proteomes" id="UP000009328">
    <property type="component" value="Unassembled WGS sequence"/>
</dbReference>
<keyword evidence="1" id="KW-0472">Membrane</keyword>
<dbReference type="GO" id="GO:0016020">
    <property type="term" value="C:membrane"/>
    <property type="evidence" value="ECO:0007669"/>
    <property type="project" value="InterPro"/>
</dbReference>
<name>K0KJZ9_WICCF</name>
<proteinExistence type="predicted"/>
<dbReference type="PANTHER" id="PTHR21329:SF3">
    <property type="entry name" value="PHOSPHATIDYLINOSITOL N-ACETYLGLUCOSAMINYLTRANSFERASE SUBUNIT Q"/>
    <property type="match status" value="1"/>
</dbReference>
<dbReference type="AlphaFoldDB" id="K0KJZ9"/>
<dbReference type="InParanoid" id="K0KJZ9"/>
<feature type="transmembrane region" description="Helical" evidence="1">
    <location>
        <begin position="400"/>
        <end position="423"/>
    </location>
</feature>
<dbReference type="FunCoup" id="K0KJZ9">
    <property type="interactions" value="94"/>
</dbReference>
<comment type="caution">
    <text evidence="2">The sequence shown here is derived from an EMBL/GenBank/DDBJ whole genome shotgun (WGS) entry which is preliminary data.</text>
</comment>
<feature type="transmembrane region" description="Helical" evidence="1">
    <location>
        <begin position="509"/>
        <end position="535"/>
    </location>
</feature>
<organism evidence="2 3">
    <name type="scientific">Wickerhamomyces ciferrii (strain ATCC 14091 / BCRC 22168 / CBS 111 / JCM 3599 / NBRC 0793 / NRRL Y-1031 F-60-10)</name>
    <name type="common">Yeast</name>
    <name type="synonym">Pichia ciferrii</name>
    <dbReference type="NCBI Taxonomy" id="1206466"/>
    <lineage>
        <taxon>Eukaryota</taxon>
        <taxon>Fungi</taxon>
        <taxon>Dikarya</taxon>
        <taxon>Ascomycota</taxon>
        <taxon>Saccharomycotina</taxon>
        <taxon>Saccharomycetes</taxon>
        <taxon>Phaffomycetales</taxon>
        <taxon>Wickerhamomycetaceae</taxon>
        <taxon>Wickerhamomyces</taxon>
    </lineage>
</organism>
<dbReference type="PANTHER" id="PTHR21329">
    <property type="entry name" value="PHOSPHATIDYLINOSITOL N-ACETYLGLUCOSAMINYLTRANSFERASE SUBUNIT Q-RELATED"/>
    <property type="match status" value="1"/>
</dbReference>
<reference evidence="2 3" key="1">
    <citation type="journal article" date="2012" name="Eukaryot. Cell">
        <title>Draft genome sequence of Wickerhamomyces ciferrii NRRL Y-1031 F-60-10.</title>
        <authorList>
            <person name="Schneider J."/>
            <person name="Andrea H."/>
            <person name="Blom J."/>
            <person name="Jaenicke S."/>
            <person name="Ruckert C."/>
            <person name="Schorsch C."/>
            <person name="Szczepanowski R."/>
            <person name="Farwick M."/>
            <person name="Goesmann A."/>
            <person name="Puhler A."/>
            <person name="Schaffer S."/>
            <person name="Tauch A."/>
            <person name="Kohler T."/>
            <person name="Brinkrolf K."/>
        </authorList>
    </citation>
    <scope>NUCLEOTIDE SEQUENCE [LARGE SCALE GENOMIC DNA]</scope>
    <source>
        <strain evidence="3">ATCC 14091 / BCRC 22168 / CBS 111 / JCM 3599 / NBRC 0793 / NRRL Y-1031 F-60-10</strain>
    </source>
</reference>